<comment type="caution">
    <text evidence="1">The sequence shown here is derived from an EMBL/GenBank/DDBJ whole genome shotgun (WGS) entry which is preliminary data.</text>
</comment>
<dbReference type="EMBL" id="JAENHL010000008">
    <property type="protein sequence ID" value="MBK1870204.1"/>
    <property type="molecule type" value="Genomic_DNA"/>
</dbReference>
<keyword evidence="2" id="KW-1185">Reference proteome</keyword>
<name>A0ACC5RC47_9HYPH</name>
<protein>
    <submittedName>
        <fullName evidence="1">Hydantoinase B/oxoprolinase family protein</fullName>
    </submittedName>
</protein>
<dbReference type="Proteomes" id="UP000616151">
    <property type="component" value="Unassembled WGS sequence"/>
</dbReference>
<proteinExistence type="predicted"/>
<organism evidence="1 2">
    <name type="scientific">Taklimakanibacter albus</name>
    <dbReference type="NCBI Taxonomy" id="2800327"/>
    <lineage>
        <taxon>Bacteria</taxon>
        <taxon>Pseudomonadati</taxon>
        <taxon>Pseudomonadota</taxon>
        <taxon>Alphaproteobacteria</taxon>
        <taxon>Hyphomicrobiales</taxon>
        <taxon>Aestuariivirgaceae</taxon>
        <taxon>Taklimakanibacter</taxon>
    </lineage>
</organism>
<accession>A0ACC5RC47</accession>
<evidence type="ECO:0000313" key="1">
    <source>
        <dbReference type="EMBL" id="MBK1870204.1"/>
    </source>
</evidence>
<sequence>MMSSCDPITVALVQNRLDHIAQHMGWVMTRTSRSPIFNQSHDFSCYLTNGEGLLISQADGIPIHTGGGGFAVRALLDAFFGRIAPDDVFLLNDPYVAGGNHLPDWVIARPVFAADRLVAFACNRAHQSDIGGGAAGTYNAKATEIFHEGIRLPPLRLIERGILREDLWQLLMINTRCPDLLDGDLRAMLGATQVGASELMKLVDEFGVEETRELFNQILDHGDRRMRAALGVLPDGTYVAEERYHTDCFEEVEIRFKVTLTKSGTDLHVDFTGTDPQIRGFKNSSLANTYSAVYAAVASFFDADMPRNEGTFRCLSINAPKGTVVNARSPAPVTMCTVFPAHEIMHMVWWALGQAMPDRALAGWGKNAFPVTAGTDARGSTWVMYNWGGASGAGATADRDGFNQIGPMVTLGGLSIPNAETYEQLYPIRVLRHELRVDGGGAGERRGGTGVLFDVEIETEAEYSFRGEGIGQPSGLGVRGGREGGAGFLSLTAADGSVYEPFPYGVERLGARRLSIQAPGGGGYGDPLKRDPAAVLRDVRDGLVSPEAARSEYGIALANDSASVDVAATEALRRASEPERRIVSAA</sequence>
<evidence type="ECO:0000313" key="2">
    <source>
        <dbReference type="Proteomes" id="UP000616151"/>
    </source>
</evidence>
<reference evidence="1" key="1">
    <citation type="submission" date="2021-01" db="EMBL/GenBank/DDBJ databases">
        <authorList>
            <person name="Sun Q."/>
        </authorList>
    </citation>
    <scope>NUCLEOTIDE SEQUENCE</scope>
    <source>
        <strain evidence="1">YIM B02566</strain>
    </source>
</reference>
<gene>
    <name evidence="1" type="ORF">JHL16_27830</name>
</gene>